<organism evidence="1 2">
    <name type="scientific">Streptomyces mimosae</name>
    <dbReference type="NCBI Taxonomy" id="2586635"/>
    <lineage>
        <taxon>Bacteria</taxon>
        <taxon>Bacillati</taxon>
        <taxon>Actinomycetota</taxon>
        <taxon>Actinomycetes</taxon>
        <taxon>Kitasatosporales</taxon>
        <taxon>Streptomycetaceae</taxon>
        <taxon>Streptomyces</taxon>
    </lineage>
</organism>
<dbReference type="AlphaFoldDB" id="A0A5N6AS96"/>
<name>A0A5N6AS96_9ACTN</name>
<evidence type="ECO:0000313" key="1">
    <source>
        <dbReference type="EMBL" id="KAB8170790.1"/>
    </source>
</evidence>
<accession>A0A5N6AS96</accession>
<dbReference type="EMBL" id="VDLY02000001">
    <property type="protein sequence ID" value="KAB8170790.1"/>
    <property type="molecule type" value="Genomic_DNA"/>
</dbReference>
<gene>
    <name evidence="1" type="ORF">FH607_000015</name>
</gene>
<protein>
    <submittedName>
        <fullName evidence="1">Uncharacterized protein</fullName>
    </submittedName>
</protein>
<keyword evidence="2" id="KW-1185">Reference proteome</keyword>
<comment type="caution">
    <text evidence="1">The sequence shown here is derived from an EMBL/GenBank/DDBJ whole genome shotgun (WGS) entry which is preliminary data.</text>
</comment>
<evidence type="ECO:0000313" key="2">
    <source>
        <dbReference type="Proteomes" id="UP000314251"/>
    </source>
</evidence>
<proteinExistence type="predicted"/>
<reference evidence="1" key="1">
    <citation type="submission" date="2019-10" db="EMBL/GenBank/DDBJ databases">
        <title>Nonomuraea sp. nov., isolated from Phyllanthus amarus.</title>
        <authorList>
            <person name="Klykleung N."/>
            <person name="Tanasupawat S."/>
        </authorList>
    </citation>
    <scope>NUCLEOTIDE SEQUENCE [LARGE SCALE GENOMIC DNA]</scope>
    <source>
        <strain evidence="1">3MP-10</strain>
    </source>
</reference>
<dbReference type="RefSeq" id="WP_139665478.1">
    <property type="nucleotide sequence ID" value="NZ_VDLY02000001.1"/>
</dbReference>
<sequence>MRIDDVVEVPTPSLLAPGLGELARVAGLPRVVPEDRNGPGGVGGAVTLAPTGKPVQAEVVPHAVRIGHLPVLAVVVAVLRAGEQLDTGAVVVLLPPDARGVVSDQLTGRTVEHERGVVTLPAQVTHRVGRVDGAAALVLLAGDVTALDESRRQRPAVSYPVGLVVGGGGAAVHVLGGVGE</sequence>
<dbReference type="Proteomes" id="UP000314251">
    <property type="component" value="Unassembled WGS sequence"/>
</dbReference>